<proteinExistence type="predicted"/>
<organism evidence="1 2">
    <name type="scientific">Gordonia phage Msay19</name>
    <dbReference type="NCBI Taxonomy" id="2510507"/>
    <lineage>
        <taxon>Viruses</taxon>
        <taxon>Duplodnaviria</taxon>
        <taxon>Heunggongvirae</taxon>
        <taxon>Uroviricota</taxon>
        <taxon>Caudoviricetes</taxon>
        <taxon>Montyvirus</taxon>
        <taxon>Montyvirus birksandsocks</taxon>
    </lineage>
</organism>
<name>A0A411CRE6_9CAUD</name>
<accession>A0A411CRE6</accession>
<evidence type="ECO:0000313" key="1">
    <source>
        <dbReference type="EMBL" id="QAY16421.1"/>
    </source>
</evidence>
<sequence length="121" mass="12026">MAKTNAHKRALAEASAAFGNRIKLHSGDPGTTGANLITTTPAHAATTWPSAVDGSGPDSGKALVIGSPVNLQIPPSTTATHYGIYSSGDVYLKGGELGTGPISSTSAGAVTIEVTPIIKAS</sequence>
<reference evidence="1 2" key="1">
    <citation type="submission" date="2019-01" db="EMBL/GenBank/DDBJ databases">
        <authorList>
            <person name="Kim E."/>
            <person name="Klyczek K."/>
            <person name="Garlena R.A."/>
            <person name="Russell D.A."/>
            <person name="Pope W.H."/>
            <person name="Jacobs-Sera D."/>
            <person name="Hatfull G.F."/>
        </authorList>
    </citation>
    <scope>NUCLEOTIDE SEQUENCE [LARGE SCALE GENOMIC DNA]</scope>
</reference>
<gene>
    <name evidence="1" type="primary">36</name>
    <name evidence="1" type="ORF">SEA_MSAY19_36</name>
</gene>
<dbReference type="Proteomes" id="UP000290129">
    <property type="component" value="Segment"/>
</dbReference>
<dbReference type="EMBL" id="MK433261">
    <property type="protein sequence ID" value="QAY16421.1"/>
    <property type="molecule type" value="Genomic_DNA"/>
</dbReference>
<evidence type="ECO:0000313" key="2">
    <source>
        <dbReference type="Proteomes" id="UP000290129"/>
    </source>
</evidence>
<protein>
    <submittedName>
        <fullName evidence="1">Uncharacterized protein</fullName>
    </submittedName>
</protein>